<evidence type="ECO:0000256" key="3">
    <source>
        <dbReference type="ARBA" id="ARBA00022448"/>
    </source>
</evidence>
<keyword evidence="9" id="KW-0732">Signal</keyword>
<evidence type="ECO:0000256" key="7">
    <source>
        <dbReference type="SAM" id="MobiDB-lite"/>
    </source>
</evidence>
<keyword evidence="11" id="KW-1185">Reference proteome</keyword>
<evidence type="ECO:0000256" key="4">
    <source>
        <dbReference type="ARBA" id="ARBA00022692"/>
    </source>
</evidence>
<sequence>MAWTKYQMFLAILMVITGSLNTLATKWADMANSEGRDGVERPFNHPFLQSVGMFFGELTCLFAYKFILCYLMARNIPEDNHPNSVRGTKNFSPFIFYIPALCDMAATSTMYVGLNLTYASSFQMLRGALIVFTGLLSVAFLKRKLKAYEWLGIFFVICGLTIVGASDMLLSKSDTDTERPDTNKVITGDILIIIAQVIAAGQMVIEEKFVQNVSPLQAVGWEGFFGFVTMSVLLVPMYFIHVGNTIFNNPEGRLEDPIDGFYQISNSAQVAAGFSGTIISIAFFNFAGISVTKQLSATTRTVLDSVRTLIIWIFSLIVGWQKFSVIQLIGFAVLLVGMFLYNDVLIRPTLIKYKILKGSEPTVEAVLPEDQQPIDQPEDAKNVEDTEVSTEVPQERPAPEGATEIRDANVKESQKPPEAVA</sequence>
<feature type="transmembrane region" description="Helical" evidence="8">
    <location>
        <begin position="267"/>
        <end position="289"/>
    </location>
</feature>
<dbReference type="STRING" id="299467.A0A443SDH8"/>
<dbReference type="AlphaFoldDB" id="A0A443SDH8"/>
<dbReference type="PANTHER" id="PTHR13146:SF0">
    <property type="entry name" value="SOLUTE CARRIER FAMILY 35 MEMBER F6"/>
    <property type="match status" value="1"/>
</dbReference>
<keyword evidence="5 8" id="KW-1133">Transmembrane helix</keyword>
<comment type="caution">
    <text evidence="10">The sequence shown here is derived from an EMBL/GenBank/DDBJ whole genome shotgun (WGS) entry which is preliminary data.</text>
</comment>
<evidence type="ECO:0000256" key="9">
    <source>
        <dbReference type="SAM" id="SignalP"/>
    </source>
</evidence>
<dbReference type="Proteomes" id="UP000288716">
    <property type="component" value="Unassembled WGS sequence"/>
</dbReference>
<keyword evidence="6 8" id="KW-0472">Membrane</keyword>
<evidence type="ECO:0000313" key="11">
    <source>
        <dbReference type="Proteomes" id="UP000288716"/>
    </source>
</evidence>
<dbReference type="Pfam" id="PF06027">
    <property type="entry name" value="SLC35F"/>
    <property type="match status" value="1"/>
</dbReference>
<evidence type="ECO:0000256" key="6">
    <source>
        <dbReference type="ARBA" id="ARBA00023136"/>
    </source>
</evidence>
<dbReference type="SUPFAM" id="SSF103481">
    <property type="entry name" value="Multidrug resistance efflux transporter EmrE"/>
    <property type="match status" value="1"/>
</dbReference>
<gene>
    <name evidence="10" type="ORF">B4U80_05393</name>
</gene>
<proteinExistence type="inferred from homology"/>
<evidence type="ECO:0000256" key="2">
    <source>
        <dbReference type="ARBA" id="ARBA00007863"/>
    </source>
</evidence>
<comment type="subcellular location">
    <subcellularLocation>
        <location evidence="1">Membrane</location>
        <topology evidence="1">Multi-pass membrane protein</topology>
    </subcellularLocation>
</comment>
<keyword evidence="3" id="KW-0813">Transport</keyword>
<keyword evidence="4 8" id="KW-0812">Transmembrane</keyword>
<feature type="compositionally biased region" description="Basic and acidic residues" evidence="7">
    <location>
        <begin position="393"/>
        <end position="415"/>
    </location>
</feature>
<evidence type="ECO:0000313" key="10">
    <source>
        <dbReference type="EMBL" id="RWS25568.1"/>
    </source>
</evidence>
<dbReference type="InterPro" id="IPR037185">
    <property type="entry name" value="EmrE-like"/>
</dbReference>
<organism evidence="10 11">
    <name type="scientific">Leptotrombidium deliense</name>
    <dbReference type="NCBI Taxonomy" id="299467"/>
    <lineage>
        <taxon>Eukaryota</taxon>
        <taxon>Metazoa</taxon>
        <taxon>Ecdysozoa</taxon>
        <taxon>Arthropoda</taxon>
        <taxon>Chelicerata</taxon>
        <taxon>Arachnida</taxon>
        <taxon>Acari</taxon>
        <taxon>Acariformes</taxon>
        <taxon>Trombidiformes</taxon>
        <taxon>Prostigmata</taxon>
        <taxon>Anystina</taxon>
        <taxon>Parasitengona</taxon>
        <taxon>Trombiculoidea</taxon>
        <taxon>Trombiculidae</taxon>
        <taxon>Leptotrombidium</taxon>
    </lineage>
</organism>
<dbReference type="GO" id="GO:0016020">
    <property type="term" value="C:membrane"/>
    <property type="evidence" value="ECO:0007669"/>
    <property type="project" value="UniProtKB-SubCell"/>
</dbReference>
<evidence type="ECO:0000256" key="5">
    <source>
        <dbReference type="ARBA" id="ARBA00022989"/>
    </source>
</evidence>
<feature type="transmembrane region" description="Helical" evidence="8">
    <location>
        <begin position="185"/>
        <end position="205"/>
    </location>
</feature>
<dbReference type="PANTHER" id="PTHR13146">
    <property type="match status" value="1"/>
</dbReference>
<feature type="transmembrane region" description="Helical" evidence="8">
    <location>
        <begin position="124"/>
        <end position="141"/>
    </location>
</feature>
<dbReference type="InterPro" id="IPR009262">
    <property type="entry name" value="SLC35_F1/F2/F6"/>
</dbReference>
<feature type="transmembrane region" description="Helical" evidence="8">
    <location>
        <begin position="225"/>
        <end position="247"/>
    </location>
</feature>
<feature type="transmembrane region" description="Helical" evidence="8">
    <location>
        <begin position="148"/>
        <end position="165"/>
    </location>
</feature>
<protein>
    <submittedName>
        <fullName evidence="10">Transmembrane protein C2orf18-like protein</fullName>
    </submittedName>
</protein>
<dbReference type="VEuPathDB" id="VectorBase:LDEU006472"/>
<feature type="transmembrane region" description="Helical" evidence="8">
    <location>
        <begin position="48"/>
        <end position="73"/>
    </location>
</feature>
<feature type="region of interest" description="Disordered" evidence="7">
    <location>
        <begin position="366"/>
        <end position="421"/>
    </location>
</feature>
<feature type="transmembrane region" description="Helical" evidence="8">
    <location>
        <begin position="301"/>
        <end position="320"/>
    </location>
</feature>
<dbReference type="OrthoDB" id="29773at2759"/>
<dbReference type="InterPro" id="IPR012404">
    <property type="entry name" value="UCP036436"/>
</dbReference>
<name>A0A443SDH8_9ACAR</name>
<evidence type="ECO:0000256" key="8">
    <source>
        <dbReference type="SAM" id="Phobius"/>
    </source>
</evidence>
<comment type="similarity">
    <text evidence="2">Belongs to the SLC35F solute transporter family.</text>
</comment>
<feature type="signal peptide" evidence="9">
    <location>
        <begin position="1"/>
        <end position="18"/>
    </location>
</feature>
<feature type="transmembrane region" description="Helical" evidence="8">
    <location>
        <begin position="94"/>
        <end position="112"/>
    </location>
</feature>
<dbReference type="PIRSF" id="PIRSF036436">
    <property type="entry name" value="UCP036436"/>
    <property type="match status" value="1"/>
</dbReference>
<evidence type="ECO:0000256" key="1">
    <source>
        <dbReference type="ARBA" id="ARBA00004141"/>
    </source>
</evidence>
<feature type="transmembrane region" description="Helical" evidence="8">
    <location>
        <begin position="326"/>
        <end position="346"/>
    </location>
</feature>
<feature type="chain" id="PRO_5019242879" evidence="9">
    <location>
        <begin position="19"/>
        <end position="421"/>
    </location>
</feature>
<dbReference type="EMBL" id="NCKV01003564">
    <property type="protein sequence ID" value="RWS25568.1"/>
    <property type="molecule type" value="Genomic_DNA"/>
</dbReference>
<reference evidence="10 11" key="1">
    <citation type="journal article" date="2018" name="Gigascience">
        <title>Genomes of trombidid mites reveal novel predicted allergens and laterally-transferred genes associated with secondary metabolism.</title>
        <authorList>
            <person name="Dong X."/>
            <person name="Chaisiri K."/>
            <person name="Xia D."/>
            <person name="Armstrong S.D."/>
            <person name="Fang Y."/>
            <person name="Donnelly M.J."/>
            <person name="Kadowaki T."/>
            <person name="McGarry J.W."/>
            <person name="Darby A.C."/>
            <person name="Makepeace B.L."/>
        </authorList>
    </citation>
    <scope>NUCLEOTIDE SEQUENCE [LARGE SCALE GENOMIC DNA]</scope>
    <source>
        <strain evidence="10">UoL-UT</strain>
    </source>
</reference>
<accession>A0A443SDH8</accession>
<dbReference type="GO" id="GO:0022857">
    <property type="term" value="F:transmembrane transporter activity"/>
    <property type="evidence" value="ECO:0007669"/>
    <property type="project" value="InterPro"/>
</dbReference>